<dbReference type="Gene3D" id="1.10.10.10">
    <property type="entry name" value="Winged helix-like DNA-binding domain superfamily/Winged helix DNA-binding domain"/>
    <property type="match status" value="1"/>
</dbReference>
<keyword evidence="2" id="KW-0489">Methyltransferase</keyword>
<evidence type="ECO:0000256" key="1">
    <source>
        <dbReference type="ARBA" id="ARBA00001286"/>
    </source>
</evidence>
<dbReference type="InterPro" id="IPR036388">
    <property type="entry name" value="WH-like_DNA-bd_sf"/>
</dbReference>
<sequence length="176" mass="18524">MTEFALFDTAIGSCGVCWGEHGITRVQLPEANAARTTAKVLRDYPDAVEAAPPPEIQHAIDAMTALLDGARLDLLEVEVDEDVVPEFHRRVYEITRAIPPGKTLTYGDIAHRLGMPGSAQAVGQALGANPYPIVVPCHRVLAAGGGNGGFSAPGGVGTKLRMLVIEGAIAEEPTLF</sequence>
<protein>
    <submittedName>
        <fullName evidence="8">Methylated-DNA--[protein]-cysteine S-methyltransferase</fullName>
    </submittedName>
</protein>
<keyword evidence="4" id="KW-0227">DNA damage</keyword>
<evidence type="ECO:0000256" key="4">
    <source>
        <dbReference type="ARBA" id="ARBA00022763"/>
    </source>
</evidence>
<dbReference type="PANTHER" id="PTHR10815">
    <property type="entry name" value="METHYLATED-DNA--PROTEIN-CYSTEINE METHYLTRANSFERASE"/>
    <property type="match status" value="1"/>
</dbReference>
<dbReference type="SUPFAM" id="SSF53155">
    <property type="entry name" value="Methylated DNA-protein cysteine methyltransferase domain"/>
    <property type="match status" value="1"/>
</dbReference>
<dbReference type="SUPFAM" id="SSF46767">
    <property type="entry name" value="Methylated DNA-protein cysteine methyltransferase, C-terminal domain"/>
    <property type="match status" value="1"/>
</dbReference>
<gene>
    <name evidence="8" type="ORF">GCM10009754_48710</name>
</gene>
<dbReference type="InterPro" id="IPR036217">
    <property type="entry name" value="MethylDNA_cys_MeTrfase_DNAb"/>
</dbReference>
<dbReference type="RefSeq" id="WP_344423139.1">
    <property type="nucleotide sequence ID" value="NZ_BAAANN010000020.1"/>
</dbReference>
<dbReference type="Pfam" id="PF01035">
    <property type="entry name" value="DNA_binding_1"/>
    <property type="match status" value="1"/>
</dbReference>
<dbReference type="InterPro" id="IPR001497">
    <property type="entry name" value="MethylDNA_cys_MeTrfase_AS"/>
</dbReference>
<keyword evidence="9" id="KW-1185">Reference proteome</keyword>
<dbReference type="InterPro" id="IPR036631">
    <property type="entry name" value="MGMT_N_sf"/>
</dbReference>
<comment type="catalytic activity">
    <reaction evidence="6">
        <text>a 6-O-methyl-2'-deoxyguanosine in DNA + L-cysteinyl-[protein] = S-methyl-L-cysteinyl-[protein] + a 2'-deoxyguanosine in DNA</text>
        <dbReference type="Rhea" id="RHEA:24000"/>
        <dbReference type="Rhea" id="RHEA-COMP:10131"/>
        <dbReference type="Rhea" id="RHEA-COMP:10132"/>
        <dbReference type="Rhea" id="RHEA-COMP:11367"/>
        <dbReference type="Rhea" id="RHEA-COMP:11368"/>
        <dbReference type="ChEBI" id="CHEBI:29950"/>
        <dbReference type="ChEBI" id="CHEBI:82612"/>
        <dbReference type="ChEBI" id="CHEBI:85445"/>
        <dbReference type="ChEBI" id="CHEBI:85448"/>
        <dbReference type="EC" id="2.1.1.63"/>
    </reaction>
</comment>
<evidence type="ECO:0000313" key="8">
    <source>
        <dbReference type="EMBL" id="GAA1969496.1"/>
    </source>
</evidence>
<dbReference type="NCBIfam" id="TIGR00589">
    <property type="entry name" value="ogt"/>
    <property type="match status" value="1"/>
</dbReference>
<keyword evidence="5" id="KW-0234">DNA repair</keyword>
<evidence type="ECO:0000256" key="5">
    <source>
        <dbReference type="ARBA" id="ARBA00023204"/>
    </source>
</evidence>
<evidence type="ECO:0000256" key="3">
    <source>
        <dbReference type="ARBA" id="ARBA00022679"/>
    </source>
</evidence>
<dbReference type="Proteomes" id="UP001501116">
    <property type="component" value="Unassembled WGS sequence"/>
</dbReference>
<keyword evidence="3" id="KW-0808">Transferase</keyword>
<evidence type="ECO:0000256" key="6">
    <source>
        <dbReference type="ARBA" id="ARBA00049348"/>
    </source>
</evidence>
<dbReference type="PANTHER" id="PTHR10815:SF5">
    <property type="entry name" value="METHYLATED-DNA--PROTEIN-CYSTEINE METHYLTRANSFERASE"/>
    <property type="match status" value="1"/>
</dbReference>
<reference evidence="9" key="1">
    <citation type="journal article" date="2019" name="Int. J. Syst. Evol. Microbiol.">
        <title>The Global Catalogue of Microorganisms (GCM) 10K type strain sequencing project: providing services to taxonomists for standard genome sequencing and annotation.</title>
        <authorList>
            <consortium name="The Broad Institute Genomics Platform"/>
            <consortium name="The Broad Institute Genome Sequencing Center for Infectious Disease"/>
            <person name="Wu L."/>
            <person name="Ma J."/>
        </authorList>
    </citation>
    <scope>NUCLEOTIDE SEQUENCE [LARGE SCALE GENOMIC DNA]</scope>
    <source>
        <strain evidence="9">JCM 14545</strain>
    </source>
</reference>
<accession>A0ABP5CV98</accession>
<dbReference type="PROSITE" id="PS00374">
    <property type="entry name" value="MGMT"/>
    <property type="match status" value="1"/>
</dbReference>
<dbReference type="CDD" id="cd06445">
    <property type="entry name" value="ATase"/>
    <property type="match status" value="1"/>
</dbReference>
<evidence type="ECO:0000259" key="7">
    <source>
        <dbReference type="Pfam" id="PF01035"/>
    </source>
</evidence>
<evidence type="ECO:0000313" key="9">
    <source>
        <dbReference type="Proteomes" id="UP001501116"/>
    </source>
</evidence>
<dbReference type="EMBL" id="BAAANN010000020">
    <property type="protein sequence ID" value="GAA1969496.1"/>
    <property type="molecule type" value="Genomic_DNA"/>
</dbReference>
<name>A0ABP5CV98_9PSEU</name>
<comment type="catalytic activity">
    <reaction evidence="1">
        <text>a 4-O-methyl-thymidine in DNA + L-cysteinyl-[protein] = a thymidine in DNA + S-methyl-L-cysteinyl-[protein]</text>
        <dbReference type="Rhea" id="RHEA:53428"/>
        <dbReference type="Rhea" id="RHEA-COMP:10131"/>
        <dbReference type="Rhea" id="RHEA-COMP:10132"/>
        <dbReference type="Rhea" id="RHEA-COMP:13555"/>
        <dbReference type="Rhea" id="RHEA-COMP:13556"/>
        <dbReference type="ChEBI" id="CHEBI:29950"/>
        <dbReference type="ChEBI" id="CHEBI:82612"/>
        <dbReference type="ChEBI" id="CHEBI:137386"/>
        <dbReference type="ChEBI" id="CHEBI:137387"/>
        <dbReference type="EC" id="2.1.1.63"/>
    </reaction>
</comment>
<proteinExistence type="predicted"/>
<organism evidence="8 9">
    <name type="scientific">Amycolatopsis minnesotensis</name>
    <dbReference type="NCBI Taxonomy" id="337894"/>
    <lineage>
        <taxon>Bacteria</taxon>
        <taxon>Bacillati</taxon>
        <taxon>Actinomycetota</taxon>
        <taxon>Actinomycetes</taxon>
        <taxon>Pseudonocardiales</taxon>
        <taxon>Pseudonocardiaceae</taxon>
        <taxon>Amycolatopsis</taxon>
    </lineage>
</organism>
<feature type="domain" description="Methylated-DNA-[protein]-cysteine S-methyltransferase DNA binding" evidence="7">
    <location>
        <begin position="86"/>
        <end position="167"/>
    </location>
</feature>
<dbReference type="InterPro" id="IPR014048">
    <property type="entry name" value="MethylDNA_cys_MeTrfase_DNA-bd"/>
</dbReference>
<evidence type="ECO:0000256" key="2">
    <source>
        <dbReference type="ARBA" id="ARBA00022603"/>
    </source>
</evidence>
<comment type="caution">
    <text evidence="8">The sequence shown here is derived from an EMBL/GenBank/DDBJ whole genome shotgun (WGS) entry which is preliminary data.</text>
</comment>